<evidence type="ECO:0000313" key="4">
    <source>
        <dbReference type="EMBL" id="PKY56741.1"/>
    </source>
</evidence>
<keyword evidence="1" id="KW-0862">Zinc</keyword>
<evidence type="ECO:0000259" key="3">
    <source>
        <dbReference type="PROSITE" id="PS50966"/>
    </source>
</evidence>
<dbReference type="GO" id="GO:0003676">
    <property type="term" value="F:nucleic acid binding"/>
    <property type="evidence" value="ECO:0007669"/>
    <property type="project" value="InterPro"/>
</dbReference>
<gene>
    <name evidence="4" type="ORF">RhiirA4_508068</name>
    <name evidence="5" type="ORF">RhiirA4_528690</name>
</gene>
<dbReference type="Proteomes" id="UP000234323">
    <property type="component" value="Unassembled WGS sequence"/>
</dbReference>
<protein>
    <recommendedName>
        <fullName evidence="3">SWIM-type domain-containing protein</fullName>
    </recommendedName>
</protein>
<evidence type="ECO:0000256" key="2">
    <source>
        <dbReference type="SAM" id="MobiDB-lite"/>
    </source>
</evidence>
<feature type="non-terminal residue" evidence="4">
    <location>
        <position position="1"/>
    </location>
</feature>
<comment type="caution">
    <text evidence="4">The sequence shown here is derived from an EMBL/GenBank/DDBJ whole genome shotgun (WGS) entry which is preliminary data.</text>
</comment>
<dbReference type="VEuPathDB" id="FungiDB:FUN_023002"/>
<proteinExistence type="predicted"/>
<evidence type="ECO:0000313" key="5">
    <source>
        <dbReference type="EMBL" id="PKY62753.1"/>
    </source>
</evidence>
<dbReference type="GO" id="GO:0008270">
    <property type="term" value="F:zinc ion binding"/>
    <property type="evidence" value="ECO:0007669"/>
    <property type="project" value="UniProtKB-KW"/>
</dbReference>
<evidence type="ECO:0000256" key="1">
    <source>
        <dbReference type="PROSITE-ProRule" id="PRU00325"/>
    </source>
</evidence>
<dbReference type="EMBL" id="LLXI01007899">
    <property type="protein sequence ID" value="PKY62753.1"/>
    <property type="molecule type" value="Genomic_DNA"/>
</dbReference>
<keyword evidence="1" id="KW-0479">Metal-binding</keyword>
<keyword evidence="1" id="KW-0863">Zinc-finger</keyword>
<dbReference type="InterPro" id="IPR036875">
    <property type="entry name" value="Znf_CCHC_sf"/>
</dbReference>
<feature type="compositionally biased region" description="Basic and acidic residues" evidence="2">
    <location>
        <begin position="9"/>
        <end position="20"/>
    </location>
</feature>
<accession>A0A2I1HCX3</accession>
<dbReference type="VEuPathDB" id="FungiDB:RhiirA1_390693"/>
<dbReference type="EMBL" id="LLXI01002288">
    <property type="protein sequence ID" value="PKY56741.1"/>
    <property type="molecule type" value="Genomic_DNA"/>
</dbReference>
<reference evidence="4 6" key="1">
    <citation type="submission" date="2015-10" db="EMBL/GenBank/DDBJ databases">
        <title>Genome analyses suggest a sexual origin of heterokaryosis in a supposedly ancient asexual fungus.</title>
        <authorList>
            <person name="Ropars J."/>
            <person name="Sedzielewska K."/>
            <person name="Noel J."/>
            <person name="Charron P."/>
            <person name="Farinelli L."/>
            <person name="Marton T."/>
            <person name="Kruger M."/>
            <person name="Pelin A."/>
            <person name="Brachmann A."/>
            <person name="Corradi N."/>
        </authorList>
    </citation>
    <scope>NUCLEOTIDE SEQUENCE [LARGE SCALE GENOMIC DNA]</scope>
    <source>
        <strain evidence="4 6">A4</strain>
    </source>
</reference>
<feature type="region of interest" description="Disordered" evidence="2">
    <location>
        <begin position="1"/>
        <end position="29"/>
    </location>
</feature>
<dbReference type="PROSITE" id="PS50966">
    <property type="entry name" value="ZF_SWIM"/>
    <property type="match status" value="1"/>
</dbReference>
<sequence length="320" mass="36881">DQVNQQELSENHGYDNEMNRDMTGNGVDNQEEEKLGNVEDYHDFRQAYLKSLLDSVSRESIMEVWRIIPYLATKSYQHIIILKDGTHLCTCLLLVSHGIVCRHFFKLMVENQNALFHVMLMPVRWLQDGVWENVDSLYNEPFINACIQKSQNDNVLEFIPRHHDNIQEIQVRNCIQKKMEYGRIMGHFKKALNYSLEDDDQGDLDKIILAYIADKEAKREANTQLTNTDSNNVVKLSDGRVYNVDDIKDPLVHHGKGRPPNKRLKAFNEEVGVKRKHTNVSCEKGDIEVNGNIGGRKCGICHKTGHYAPKCPSKENVKFD</sequence>
<dbReference type="VEuPathDB" id="FungiDB:RhiirFUN_021950"/>
<name>A0A2I1HCX3_9GLOM</name>
<dbReference type="AlphaFoldDB" id="A0A2I1HCX3"/>
<organism evidence="4 6">
    <name type="scientific">Rhizophagus irregularis</name>
    <dbReference type="NCBI Taxonomy" id="588596"/>
    <lineage>
        <taxon>Eukaryota</taxon>
        <taxon>Fungi</taxon>
        <taxon>Fungi incertae sedis</taxon>
        <taxon>Mucoromycota</taxon>
        <taxon>Glomeromycotina</taxon>
        <taxon>Glomeromycetes</taxon>
        <taxon>Glomerales</taxon>
        <taxon>Glomeraceae</taxon>
        <taxon>Rhizophagus</taxon>
    </lineage>
</organism>
<dbReference type="InterPro" id="IPR007527">
    <property type="entry name" value="Znf_SWIM"/>
</dbReference>
<evidence type="ECO:0000313" key="6">
    <source>
        <dbReference type="Proteomes" id="UP000234323"/>
    </source>
</evidence>
<keyword evidence="6" id="KW-1185">Reference proteome</keyword>
<feature type="domain" description="SWIM-type" evidence="3">
    <location>
        <begin position="76"/>
        <end position="112"/>
    </location>
</feature>
<dbReference type="SUPFAM" id="SSF57756">
    <property type="entry name" value="Retrovirus zinc finger-like domains"/>
    <property type="match status" value="1"/>
</dbReference>